<sequence length="146" mass="16730">MKTLGPVNEMGNLSIKVLYGICDKCQPWQHQTAGAEQDTIWHMSINPLHVCKNTMTDWANSHLSSDILSRGTKCLMSRIITRLFFLLETTSMATKSVPCYYAFYPLCITHAQLPKLVETQVSFQQNTSPKATEPVQEREFFRWKEA</sequence>
<reference evidence="1 2" key="1">
    <citation type="submission" date="2021-06" db="EMBL/GenBank/DDBJ databases">
        <authorList>
            <person name="Palmer J.M."/>
        </authorList>
    </citation>
    <scope>NUCLEOTIDE SEQUENCE [LARGE SCALE GENOMIC DNA]</scope>
    <source>
        <strain evidence="1 2">XC_2019</strain>
        <tissue evidence="1">Muscle</tissue>
    </source>
</reference>
<accession>A0ABV0QV49</accession>
<keyword evidence="2" id="KW-1185">Reference proteome</keyword>
<dbReference type="EMBL" id="JAHRIN010025423">
    <property type="protein sequence ID" value="MEQ2199725.1"/>
    <property type="molecule type" value="Genomic_DNA"/>
</dbReference>
<gene>
    <name evidence="1" type="ORF">XENOCAPTIV_009604</name>
</gene>
<proteinExistence type="predicted"/>
<comment type="caution">
    <text evidence="1">The sequence shown here is derived from an EMBL/GenBank/DDBJ whole genome shotgun (WGS) entry which is preliminary data.</text>
</comment>
<name>A0ABV0QV49_9TELE</name>
<organism evidence="1 2">
    <name type="scientific">Xenoophorus captivus</name>
    <dbReference type="NCBI Taxonomy" id="1517983"/>
    <lineage>
        <taxon>Eukaryota</taxon>
        <taxon>Metazoa</taxon>
        <taxon>Chordata</taxon>
        <taxon>Craniata</taxon>
        <taxon>Vertebrata</taxon>
        <taxon>Euteleostomi</taxon>
        <taxon>Actinopterygii</taxon>
        <taxon>Neopterygii</taxon>
        <taxon>Teleostei</taxon>
        <taxon>Neoteleostei</taxon>
        <taxon>Acanthomorphata</taxon>
        <taxon>Ovalentaria</taxon>
        <taxon>Atherinomorphae</taxon>
        <taxon>Cyprinodontiformes</taxon>
        <taxon>Goodeidae</taxon>
        <taxon>Xenoophorus</taxon>
    </lineage>
</organism>
<evidence type="ECO:0000313" key="1">
    <source>
        <dbReference type="EMBL" id="MEQ2199725.1"/>
    </source>
</evidence>
<evidence type="ECO:0000313" key="2">
    <source>
        <dbReference type="Proteomes" id="UP001434883"/>
    </source>
</evidence>
<dbReference type="Proteomes" id="UP001434883">
    <property type="component" value="Unassembled WGS sequence"/>
</dbReference>
<protein>
    <submittedName>
        <fullName evidence="1">Uncharacterized protein</fullName>
    </submittedName>
</protein>